<evidence type="ECO:0000313" key="8">
    <source>
        <dbReference type="RefSeq" id="XP_048320309.2"/>
    </source>
</evidence>
<dbReference type="InterPro" id="IPR019376">
    <property type="entry name" value="Myeloid_leukemia_factor"/>
</dbReference>
<dbReference type="GeneID" id="107430250"/>
<name>A0ABM3I489_ZIZJJ</name>
<keyword evidence="4" id="KW-0597">Phosphoprotein</keyword>
<reference evidence="7 8" key="1">
    <citation type="submission" date="2025-05" db="UniProtKB">
        <authorList>
            <consortium name="RefSeq"/>
        </authorList>
    </citation>
    <scope>IDENTIFICATION</scope>
    <source>
        <tissue evidence="7 8">Seedling</tissue>
    </source>
</reference>
<keyword evidence="6" id="KW-1185">Reference proteome</keyword>
<evidence type="ECO:0000313" key="7">
    <source>
        <dbReference type="RefSeq" id="XP_048320308.2"/>
    </source>
</evidence>
<feature type="compositionally biased region" description="Basic and acidic residues" evidence="5">
    <location>
        <begin position="263"/>
        <end position="275"/>
    </location>
</feature>
<feature type="region of interest" description="Disordered" evidence="5">
    <location>
        <begin position="254"/>
        <end position="275"/>
    </location>
</feature>
<feature type="region of interest" description="Disordered" evidence="5">
    <location>
        <begin position="74"/>
        <end position="128"/>
    </location>
</feature>
<protein>
    <submittedName>
        <fullName evidence="7 8">Uncharacterized protein LOC107430250 isoform X1</fullName>
    </submittedName>
</protein>
<evidence type="ECO:0000256" key="2">
    <source>
        <dbReference type="ARBA" id="ARBA00008332"/>
    </source>
</evidence>
<dbReference type="Proteomes" id="UP001652623">
    <property type="component" value="Chromosome 6"/>
</dbReference>
<keyword evidence="3" id="KW-0963">Cytoplasm</keyword>
<gene>
    <name evidence="7 8" type="primary">LOC107430250</name>
</gene>
<feature type="compositionally biased region" description="Polar residues" evidence="5">
    <location>
        <begin position="312"/>
        <end position="322"/>
    </location>
</feature>
<organism evidence="6 8">
    <name type="scientific">Ziziphus jujuba</name>
    <name type="common">Chinese jujube</name>
    <name type="synonym">Ziziphus sativa</name>
    <dbReference type="NCBI Taxonomy" id="326968"/>
    <lineage>
        <taxon>Eukaryota</taxon>
        <taxon>Viridiplantae</taxon>
        <taxon>Streptophyta</taxon>
        <taxon>Embryophyta</taxon>
        <taxon>Tracheophyta</taxon>
        <taxon>Spermatophyta</taxon>
        <taxon>Magnoliopsida</taxon>
        <taxon>eudicotyledons</taxon>
        <taxon>Gunneridae</taxon>
        <taxon>Pentapetalae</taxon>
        <taxon>rosids</taxon>
        <taxon>fabids</taxon>
        <taxon>Rosales</taxon>
        <taxon>Rhamnaceae</taxon>
        <taxon>Paliureae</taxon>
        <taxon>Ziziphus</taxon>
    </lineage>
</organism>
<evidence type="ECO:0000256" key="5">
    <source>
        <dbReference type="SAM" id="MobiDB-lite"/>
    </source>
</evidence>
<dbReference type="Pfam" id="PF10248">
    <property type="entry name" value="Mlf1IP"/>
    <property type="match status" value="1"/>
</dbReference>
<dbReference type="PANTHER" id="PTHR13105">
    <property type="entry name" value="MYELOID LEUKEMIA FACTOR"/>
    <property type="match status" value="1"/>
</dbReference>
<sequence length="376" mass="41711">MQGGRGGRNPFSEFGDPFAGFGGFGGFGGRGSLMSNFFGGRGDPFDDPFFTRPFGGMFDSSFFGPSIGMNPFAEMHPSGFLEQQPPEPKRSRGPIIEELNSDDENEDDKEKRENPKKHARTSNEPYIEVPDDEIEGEVCLLNWMISSFSILLLFFNGFRLTKYRTSIFLIAGRKNEQLLYRNEYNRSSDMQSQPQTRSFTFQSSTVSYGGANGTYYTSSNTRRTGSDGLTFEESKEADTATRQASHCVSRGLRNKGHSVTRKLNSDGKVDTRQTLHNLNEDELGHFEETWKGNAQKYLPGWTGNLGGYENAGGSSSGYNPQAQGGWALPSTEQSQHSGRVIADTRDRAGSSRTQHQSRMKSDVNGRSGYSRGRATE</sequence>
<evidence type="ECO:0000313" key="6">
    <source>
        <dbReference type="Proteomes" id="UP001652623"/>
    </source>
</evidence>
<evidence type="ECO:0000256" key="4">
    <source>
        <dbReference type="ARBA" id="ARBA00022553"/>
    </source>
</evidence>
<dbReference type="RefSeq" id="XP_048320308.2">
    <property type="nucleotide sequence ID" value="XM_048464351.2"/>
</dbReference>
<accession>A0ABM3I489</accession>
<dbReference type="RefSeq" id="XP_048320309.2">
    <property type="nucleotide sequence ID" value="XM_048464352.2"/>
</dbReference>
<evidence type="ECO:0000256" key="3">
    <source>
        <dbReference type="ARBA" id="ARBA00022490"/>
    </source>
</evidence>
<proteinExistence type="inferred from homology"/>
<comment type="subcellular location">
    <subcellularLocation>
        <location evidence="1">Cytoplasm</location>
    </subcellularLocation>
</comment>
<evidence type="ECO:0000256" key="1">
    <source>
        <dbReference type="ARBA" id="ARBA00004496"/>
    </source>
</evidence>
<comment type="similarity">
    <text evidence="2">Belongs to the MLF family.</text>
</comment>
<feature type="region of interest" description="Disordered" evidence="5">
    <location>
        <begin position="312"/>
        <end position="376"/>
    </location>
</feature>